<dbReference type="STRING" id="709015.GCA_000472485_02745"/>
<dbReference type="RefSeq" id="WP_036776190.1">
    <property type="nucleotide sequence ID" value="NZ_CP021235.1"/>
</dbReference>
<proteinExistence type="predicted"/>
<organism evidence="1 2">
    <name type="scientific">Pontibacter actiniarum</name>
    <dbReference type="NCBI Taxonomy" id="323450"/>
    <lineage>
        <taxon>Bacteria</taxon>
        <taxon>Pseudomonadati</taxon>
        <taxon>Bacteroidota</taxon>
        <taxon>Cytophagia</taxon>
        <taxon>Cytophagales</taxon>
        <taxon>Hymenobacteraceae</taxon>
        <taxon>Pontibacter</taxon>
    </lineage>
</organism>
<sequence length="309" mass="33759">MKRIIIACGLAGFILASCSQNQPEADRQGSATATAEADTSYVASIDKWHAERVENLQKEDSWLALSGLYWLEPGSNTFGSDESNAIVFPEGKIAAQAGSFILEGDEVKLQVNKAAEVTLDSVPVQQQAVIYTAGMEHAPEMRHGSLKWVVIRRGDKYGVRLWDAENAARQSFSGIERYPVQPEWRLEARLEQNPLPKQIAITNVLGQTSQEPSPGAVVFTVNGQQHRLDALEEGEELFIIFADKTNGTETYGSGRYLYIPKPGADGKTVIDFNKAYSPPCAFTGYATCPLPPKQNFLPIAVTAGEKSAH</sequence>
<keyword evidence="2" id="KW-1185">Reference proteome</keyword>
<dbReference type="PROSITE" id="PS51257">
    <property type="entry name" value="PROKAR_LIPOPROTEIN"/>
    <property type="match status" value="1"/>
</dbReference>
<gene>
    <name evidence="1" type="ORF">CA264_13530</name>
</gene>
<name>A0A1X9YU38_9BACT</name>
<dbReference type="PANTHER" id="PTHR41913">
    <property type="entry name" value="DUF1684 DOMAIN-CONTAINING PROTEIN"/>
    <property type="match status" value="1"/>
</dbReference>
<dbReference type="Pfam" id="PF07920">
    <property type="entry name" value="DUF1684"/>
    <property type="match status" value="1"/>
</dbReference>
<reference evidence="2" key="1">
    <citation type="submission" date="2017-05" db="EMBL/GenBank/DDBJ databases">
        <authorList>
            <person name="Ray J."/>
            <person name="Price M."/>
            <person name="Deutschbauer A."/>
        </authorList>
    </citation>
    <scope>NUCLEOTIDE SEQUENCE [LARGE SCALE GENOMIC DNA]</scope>
    <source>
        <strain evidence="2">DSM 19842</strain>
    </source>
</reference>
<dbReference type="KEGG" id="pact:CA264_13530"/>
<evidence type="ECO:0000313" key="1">
    <source>
        <dbReference type="EMBL" id="ARS36373.1"/>
    </source>
</evidence>
<evidence type="ECO:0008006" key="3">
    <source>
        <dbReference type="Google" id="ProtNLM"/>
    </source>
</evidence>
<dbReference type="PANTHER" id="PTHR41913:SF1">
    <property type="entry name" value="DUF1684 DOMAIN-CONTAINING PROTEIN"/>
    <property type="match status" value="1"/>
</dbReference>
<dbReference type="Proteomes" id="UP000266292">
    <property type="component" value="Chromosome"/>
</dbReference>
<dbReference type="AlphaFoldDB" id="A0A1X9YU38"/>
<dbReference type="OrthoDB" id="5493262at2"/>
<dbReference type="InterPro" id="IPR012467">
    <property type="entry name" value="DUF1684"/>
</dbReference>
<protein>
    <recommendedName>
        <fullName evidence="3">DUF1684 domain-containing protein</fullName>
    </recommendedName>
</protein>
<dbReference type="EMBL" id="CP021235">
    <property type="protein sequence ID" value="ARS36373.1"/>
    <property type="molecule type" value="Genomic_DNA"/>
</dbReference>
<evidence type="ECO:0000313" key="2">
    <source>
        <dbReference type="Proteomes" id="UP000266292"/>
    </source>
</evidence>
<accession>A0A1X9YU38</accession>